<dbReference type="Gene3D" id="3.30.1490.20">
    <property type="entry name" value="ATP-grasp fold, A domain"/>
    <property type="match status" value="1"/>
</dbReference>
<dbReference type="SUPFAM" id="SSF56059">
    <property type="entry name" value="Glutathione synthetase ATP-binding domain-like"/>
    <property type="match status" value="1"/>
</dbReference>
<dbReference type="Pfam" id="PF02655">
    <property type="entry name" value="ATP-grasp_3"/>
    <property type="match status" value="1"/>
</dbReference>
<protein>
    <submittedName>
        <fullName evidence="3">ATP-grasp domain-containing protein</fullName>
    </submittedName>
</protein>
<dbReference type="EMBL" id="JAVKGR010000006">
    <property type="protein sequence ID" value="MDR8019253.1"/>
    <property type="molecule type" value="Genomic_DNA"/>
</dbReference>
<reference evidence="3 4" key="1">
    <citation type="submission" date="2023-09" db="EMBL/GenBank/DDBJ databases">
        <title>Description of three actinobacteria isolated from air of manufacturing shop in a pharmaceutical factory.</title>
        <authorList>
            <person name="Zhang D.-F."/>
        </authorList>
    </citation>
    <scope>NUCLEOTIDE SEQUENCE [LARGE SCALE GENOMIC DNA]</scope>
    <source>
        <strain evidence="3 4">LY-0111</strain>
    </source>
</reference>
<accession>A0ABU2DRZ5</accession>
<dbReference type="InterPro" id="IPR003806">
    <property type="entry name" value="ATP-grasp_PylC-type"/>
</dbReference>
<comment type="caution">
    <text evidence="3">The sequence shown here is derived from an EMBL/GenBank/DDBJ whole genome shotgun (WGS) entry which is preliminary data.</text>
</comment>
<dbReference type="RefSeq" id="WP_310548242.1">
    <property type="nucleotide sequence ID" value="NZ_JAVKGR010000006.1"/>
</dbReference>
<evidence type="ECO:0000259" key="2">
    <source>
        <dbReference type="PROSITE" id="PS50975"/>
    </source>
</evidence>
<keyword evidence="4" id="KW-1185">Reference proteome</keyword>
<dbReference type="InterPro" id="IPR011761">
    <property type="entry name" value="ATP-grasp"/>
</dbReference>
<feature type="domain" description="ATP-grasp" evidence="2">
    <location>
        <begin position="125"/>
        <end position="322"/>
    </location>
</feature>
<dbReference type="Gene3D" id="3.30.470.20">
    <property type="entry name" value="ATP-grasp fold, B domain"/>
    <property type="match status" value="1"/>
</dbReference>
<evidence type="ECO:0000256" key="1">
    <source>
        <dbReference type="PROSITE-ProRule" id="PRU00409"/>
    </source>
</evidence>
<sequence>MSSDFIPVIVGTDINTYLTGVCFHQEYGIRPYLLGRDTMGVTQYSAIFERIRYDAGIEDPDGLVAALRAYAEEIPHEGRPLVLVGTSDKYVRLIVENRDRLEDLYRMNVPSPEINAALQDKHQFYALAEKHGLPIPETHFHRAGDPLDVEISRYPVIVKPSNGIEYFRNPFPGQEKVYRVDDDEQLRAVVERIAAGGYRDQLIIQDFIPGDDTAIWDSVLYLNSAGRAEFVTFGQVALQEHTATAVGNYTAIVSRHDRPMMEQLVGFLEEIGYTGFANADLKWDYRDGEYKVLEFNTRQGRSSYYATQLGHNLARYLVDDVVHARRKELSYVDGEVLFTVVPRYILRRYVTDETVAADVRRLIRSGRWMNPLWYRGDKHLKRRAFLLMRGYRYAKKYRESTWIREGDADAPPSRD</sequence>
<dbReference type="PROSITE" id="PS50975">
    <property type="entry name" value="ATP_GRASP"/>
    <property type="match status" value="1"/>
</dbReference>
<evidence type="ECO:0000313" key="4">
    <source>
        <dbReference type="Proteomes" id="UP001251870"/>
    </source>
</evidence>
<organism evidence="3 4">
    <name type="scientific">Nesterenkonia aerolata</name>
    <dbReference type="NCBI Taxonomy" id="3074079"/>
    <lineage>
        <taxon>Bacteria</taxon>
        <taxon>Bacillati</taxon>
        <taxon>Actinomycetota</taxon>
        <taxon>Actinomycetes</taxon>
        <taxon>Micrococcales</taxon>
        <taxon>Micrococcaceae</taxon>
        <taxon>Nesterenkonia</taxon>
    </lineage>
</organism>
<keyword evidence="1" id="KW-0547">Nucleotide-binding</keyword>
<proteinExistence type="predicted"/>
<dbReference type="Proteomes" id="UP001251870">
    <property type="component" value="Unassembled WGS sequence"/>
</dbReference>
<name>A0ABU2DRZ5_9MICC</name>
<gene>
    <name evidence="3" type="ORF">RIL96_06705</name>
</gene>
<evidence type="ECO:0000313" key="3">
    <source>
        <dbReference type="EMBL" id="MDR8019253.1"/>
    </source>
</evidence>
<keyword evidence="1" id="KW-0067">ATP-binding</keyword>
<dbReference type="InterPro" id="IPR013815">
    <property type="entry name" value="ATP_grasp_subdomain_1"/>
</dbReference>